<sequence>MSKKKKQKIKPETKMDIIETRVRRCVAMIIDWYITHMIVVIPITFYLRDGDYLKPYMFDLSHYSFSIGLFLGLFGIFVGVFYYIVIPTYLWKGQTIGKKICKVKVVTEEREDINLACMLKRELIGATLLEGGIVVTSSYIRKLIEFFGFMQVAQILQYIAYGLTLISIIYAYFNKKSQSFHDKIAKTIVIKN</sequence>
<dbReference type="Pfam" id="PF06271">
    <property type="entry name" value="RDD"/>
    <property type="match status" value="1"/>
</dbReference>
<evidence type="ECO:0000259" key="7">
    <source>
        <dbReference type="Pfam" id="PF06271"/>
    </source>
</evidence>
<feature type="transmembrane region" description="Helical" evidence="6">
    <location>
        <begin position="25"/>
        <end position="47"/>
    </location>
</feature>
<dbReference type="InterPro" id="IPR051791">
    <property type="entry name" value="Pra-immunoreactive"/>
</dbReference>
<evidence type="ECO:0000313" key="8">
    <source>
        <dbReference type="EMBL" id="MDM8196813.1"/>
    </source>
</evidence>
<evidence type="ECO:0000256" key="4">
    <source>
        <dbReference type="ARBA" id="ARBA00022989"/>
    </source>
</evidence>
<dbReference type="RefSeq" id="WP_289528229.1">
    <property type="nucleotide sequence ID" value="NZ_JAUDCK010000058.1"/>
</dbReference>
<proteinExistence type="predicted"/>
<keyword evidence="4 6" id="KW-1133">Transmembrane helix</keyword>
<evidence type="ECO:0000256" key="1">
    <source>
        <dbReference type="ARBA" id="ARBA00004651"/>
    </source>
</evidence>
<evidence type="ECO:0000256" key="2">
    <source>
        <dbReference type="ARBA" id="ARBA00022475"/>
    </source>
</evidence>
<evidence type="ECO:0000313" key="9">
    <source>
        <dbReference type="Proteomes" id="UP001529275"/>
    </source>
</evidence>
<accession>A0ABT7UKZ3</accession>
<name>A0ABT7UKZ3_9FIRM</name>
<protein>
    <submittedName>
        <fullName evidence="8">RDD family protein</fullName>
    </submittedName>
</protein>
<gene>
    <name evidence="8" type="ORF">QUV98_10845</name>
</gene>
<evidence type="ECO:0000256" key="6">
    <source>
        <dbReference type="SAM" id="Phobius"/>
    </source>
</evidence>
<dbReference type="Proteomes" id="UP001529275">
    <property type="component" value="Unassembled WGS sequence"/>
</dbReference>
<keyword evidence="9" id="KW-1185">Reference proteome</keyword>
<keyword evidence="2" id="KW-1003">Cell membrane</keyword>
<dbReference type="EMBL" id="JAUDCK010000058">
    <property type="protein sequence ID" value="MDM8196813.1"/>
    <property type="molecule type" value="Genomic_DNA"/>
</dbReference>
<feature type="transmembrane region" description="Helical" evidence="6">
    <location>
        <begin position="67"/>
        <end position="90"/>
    </location>
</feature>
<feature type="transmembrane region" description="Helical" evidence="6">
    <location>
        <begin position="152"/>
        <end position="173"/>
    </location>
</feature>
<evidence type="ECO:0000256" key="3">
    <source>
        <dbReference type="ARBA" id="ARBA00022692"/>
    </source>
</evidence>
<reference evidence="9" key="1">
    <citation type="submission" date="2023-06" db="EMBL/GenBank/DDBJ databases">
        <title>Identification and characterization of horizontal gene transfer across gut microbiota members of farm animals based on homology search.</title>
        <authorList>
            <person name="Zeman M."/>
            <person name="Kubasova T."/>
            <person name="Jahodarova E."/>
            <person name="Nykrynova M."/>
            <person name="Rychlik I."/>
        </authorList>
    </citation>
    <scope>NUCLEOTIDE SEQUENCE [LARGE SCALE GENOMIC DNA]</scope>
    <source>
        <strain evidence="9">ET341</strain>
    </source>
</reference>
<feature type="transmembrane region" description="Helical" evidence="6">
    <location>
        <begin position="123"/>
        <end position="140"/>
    </location>
</feature>
<organism evidence="8 9">
    <name type="scientific">Massilimicrobiota timonensis</name>
    <dbReference type="NCBI Taxonomy" id="1776392"/>
    <lineage>
        <taxon>Bacteria</taxon>
        <taxon>Bacillati</taxon>
        <taxon>Bacillota</taxon>
        <taxon>Erysipelotrichia</taxon>
        <taxon>Erysipelotrichales</taxon>
        <taxon>Erysipelotrichaceae</taxon>
        <taxon>Massilimicrobiota</taxon>
    </lineage>
</organism>
<dbReference type="PANTHER" id="PTHR36115">
    <property type="entry name" value="PROLINE-RICH ANTIGEN HOMOLOG-RELATED"/>
    <property type="match status" value="1"/>
</dbReference>
<keyword evidence="3 6" id="KW-0812">Transmembrane</keyword>
<evidence type="ECO:0000256" key="5">
    <source>
        <dbReference type="ARBA" id="ARBA00023136"/>
    </source>
</evidence>
<feature type="domain" description="RDD" evidence="7">
    <location>
        <begin position="22"/>
        <end position="186"/>
    </location>
</feature>
<keyword evidence="5 6" id="KW-0472">Membrane</keyword>
<comment type="caution">
    <text evidence="8">The sequence shown here is derived from an EMBL/GenBank/DDBJ whole genome shotgun (WGS) entry which is preliminary data.</text>
</comment>
<comment type="subcellular location">
    <subcellularLocation>
        <location evidence="1">Cell membrane</location>
        <topology evidence="1">Multi-pass membrane protein</topology>
    </subcellularLocation>
</comment>
<dbReference type="InterPro" id="IPR010432">
    <property type="entry name" value="RDD"/>
</dbReference>